<evidence type="ECO:0000256" key="8">
    <source>
        <dbReference type="ARBA" id="ARBA00022801"/>
    </source>
</evidence>
<dbReference type="GO" id="GO:0004636">
    <property type="term" value="F:phosphoribosyl-ATP diphosphatase activity"/>
    <property type="evidence" value="ECO:0007669"/>
    <property type="project" value="UniProtKB-UniRule"/>
</dbReference>
<evidence type="ECO:0000256" key="3">
    <source>
        <dbReference type="ARBA" id="ARBA00009392"/>
    </source>
</evidence>
<evidence type="ECO:0000259" key="13">
    <source>
        <dbReference type="Pfam" id="PF14338"/>
    </source>
</evidence>
<evidence type="ECO:0000256" key="11">
    <source>
        <dbReference type="HAMAP-Rule" id="MF_01020"/>
    </source>
</evidence>
<dbReference type="NCBIfam" id="NF001613">
    <property type="entry name" value="PRK00400.1-5"/>
    <property type="match status" value="1"/>
</dbReference>
<evidence type="ECO:0000256" key="10">
    <source>
        <dbReference type="ARBA" id="ARBA00023102"/>
    </source>
</evidence>
<proteinExistence type="inferred from homology"/>
<dbReference type="AlphaFoldDB" id="A0A975K8C3"/>
<dbReference type="Proteomes" id="UP000681425">
    <property type="component" value="Chromosome"/>
</dbReference>
<dbReference type="NCBIfam" id="NF001611">
    <property type="entry name" value="PRK00400.1-3"/>
    <property type="match status" value="1"/>
</dbReference>
<dbReference type="EC" id="3.6.1.31" evidence="4 11"/>
<dbReference type="EMBL" id="CP073910">
    <property type="protein sequence ID" value="QUT06347.1"/>
    <property type="molecule type" value="Genomic_DNA"/>
</dbReference>
<comment type="similarity">
    <text evidence="3 11">Belongs to the PRA-PH family.</text>
</comment>
<comment type="subcellular location">
    <subcellularLocation>
        <location evidence="11">Cytoplasm</location>
    </subcellularLocation>
</comment>
<dbReference type="KEGG" id="spph:KFK14_02365"/>
<evidence type="ECO:0000256" key="7">
    <source>
        <dbReference type="ARBA" id="ARBA00022741"/>
    </source>
</evidence>
<evidence type="ECO:0000256" key="4">
    <source>
        <dbReference type="ARBA" id="ARBA00012414"/>
    </source>
</evidence>
<accession>A0A975K8C3</accession>
<evidence type="ECO:0000256" key="6">
    <source>
        <dbReference type="ARBA" id="ARBA00022605"/>
    </source>
</evidence>
<organism evidence="14 15">
    <name type="scientific">Sphingobium phenoxybenzoativorans</name>
    <dbReference type="NCBI Taxonomy" id="1592790"/>
    <lineage>
        <taxon>Bacteria</taxon>
        <taxon>Pseudomonadati</taxon>
        <taxon>Pseudomonadota</taxon>
        <taxon>Alphaproteobacteria</taxon>
        <taxon>Sphingomonadales</taxon>
        <taxon>Sphingomonadaceae</taxon>
        <taxon>Sphingobium</taxon>
    </lineage>
</organism>
<dbReference type="Gene3D" id="1.10.287.1080">
    <property type="entry name" value="MazG-like"/>
    <property type="match status" value="1"/>
</dbReference>
<comment type="pathway">
    <text evidence="2 11">Amino-acid biosynthesis; L-histidine biosynthesis; L-histidine from 5-phospho-alpha-D-ribose 1-diphosphate: step 2/9.</text>
</comment>
<keyword evidence="10 11" id="KW-0368">Histidine biosynthesis</keyword>
<dbReference type="PANTHER" id="PTHR42945">
    <property type="entry name" value="HISTIDINE BIOSYNTHESIS BIFUNCTIONAL PROTEIN"/>
    <property type="match status" value="1"/>
</dbReference>
<reference evidence="14" key="1">
    <citation type="submission" date="2021-04" db="EMBL/GenBank/DDBJ databases">
        <title>Isolation of p-tert-butylphenol degrading bacteria Sphingobium phenoxybenzoativorans Tas13 from active sludge.</title>
        <authorList>
            <person name="Li Y."/>
        </authorList>
    </citation>
    <scope>NUCLEOTIDE SEQUENCE</scope>
    <source>
        <strain evidence="14">Tas13</strain>
    </source>
</reference>
<feature type="compositionally biased region" description="Basic and acidic residues" evidence="12">
    <location>
        <begin position="100"/>
        <end position="109"/>
    </location>
</feature>
<evidence type="ECO:0000256" key="12">
    <source>
        <dbReference type="SAM" id="MobiDB-lite"/>
    </source>
</evidence>
<sequence length="218" mass="24171">MRDSLDTLEATIRERRAADPDTSYVAKLTAKGRAKIAQKLGEEAVETVIAAMADDRAGVVSESADLLFHLTVLLADMGLSLDDVCAELDRREGVSGLTEKASRVPDAKQPHISSSKIEGSGKRRHTNSNFDQHGLPPQDDVMEALHLFLAKQQNWIEPSEAYRGLADHFRLEAEALSSTMADGRSHWENRVQWARKKLVDNGSLDNSRRGLWKLKNGK</sequence>
<keyword evidence="11" id="KW-0963">Cytoplasm</keyword>
<dbReference type="FunFam" id="1.10.287.1080:FF:000002">
    <property type="entry name" value="Histidine biosynthesis bifunctional protein HisIE"/>
    <property type="match status" value="1"/>
</dbReference>
<dbReference type="NCBIfam" id="TIGR03188">
    <property type="entry name" value="histidine_hisI"/>
    <property type="match status" value="1"/>
</dbReference>
<gene>
    <name evidence="11" type="primary">hisE</name>
    <name evidence="14" type="ORF">KFK14_02365</name>
</gene>
<dbReference type="CDD" id="cd11534">
    <property type="entry name" value="NTP-PPase_HisIE_like"/>
    <property type="match status" value="1"/>
</dbReference>
<evidence type="ECO:0000256" key="2">
    <source>
        <dbReference type="ARBA" id="ARBA00005204"/>
    </source>
</evidence>
<dbReference type="HAMAP" id="MF_01020">
    <property type="entry name" value="HisE"/>
    <property type="match status" value="1"/>
</dbReference>
<feature type="domain" description="Restriction system protein Mrr-like N-terminal" evidence="13">
    <location>
        <begin position="157"/>
        <end position="214"/>
    </location>
</feature>
<dbReference type="Pfam" id="PF14338">
    <property type="entry name" value="Mrr_N"/>
    <property type="match status" value="1"/>
</dbReference>
<dbReference type="InterPro" id="IPR008179">
    <property type="entry name" value="HisE"/>
</dbReference>
<keyword evidence="15" id="KW-1185">Reference proteome</keyword>
<feature type="region of interest" description="Disordered" evidence="12">
    <location>
        <begin position="97"/>
        <end position="134"/>
    </location>
</feature>
<evidence type="ECO:0000313" key="14">
    <source>
        <dbReference type="EMBL" id="QUT06347.1"/>
    </source>
</evidence>
<protein>
    <recommendedName>
        <fullName evidence="5 11">Phosphoribosyl-ATP pyrophosphatase</fullName>
        <shortName evidence="11">PRA-PH</shortName>
        <ecNumber evidence="4 11">3.6.1.31</ecNumber>
    </recommendedName>
</protein>
<dbReference type="SUPFAM" id="SSF101386">
    <property type="entry name" value="all-alpha NTP pyrophosphatases"/>
    <property type="match status" value="1"/>
</dbReference>
<evidence type="ECO:0000256" key="9">
    <source>
        <dbReference type="ARBA" id="ARBA00022840"/>
    </source>
</evidence>
<keyword evidence="7 11" id="KW-0547">Nucleotide-binding</keyword>
<keyword evidence="9 11" id="KW-0067">ATP-binding</keyword>
<evidence type="ECO:0000256" key="5">
    <source>
        <dbReference type="ARBA" id="ARBA00013336"/>
    </source>
</evidence>
<name>A0A975K8C3_9SPHN</name>
<keyword evidence="8 11" id="KW-0378">Hydrolase</keyword>
<comment type="catalytic activity">
    <reaction evidence="1 11">
        <text>1-(5-phospho-beta-D-ribosyl)-ATP + H2O = 1-(5-phospho-beta-D-ribosyl)-5'-AMP + diphosphate + H(+)</text>
        <dbReference type="Rhea" id="RHEA:22828"/>
        <dbReference type="ChEBI" id="CHEBI:15377"/>
        <dbReference type="ChEBI" id="CHEBI:15378"/>
        <dbReference type="ChEBI" id="CHEBI:33019"/>
        <dbReference type="ChEBI" id="CHEBI:59457"/>
        <dbReference type="ChEBI" id="CHEBI:73183"/>
        <dbReference type="EC" id="3.6.1.31"/>
    </reaction>
</comment>
<dbReference type="GO" id="GO:0005737">
    <property type="term" value="C:cytoplasm"/>
    <property type="evidence" value="ECO:0007669"/>
    <property type="project" value="UniProtKB-SubCell"/>
</dbReference>
<dbReference type="InterPro" id="IPR021130">
    <property type="entry name" value="PRib-ATP_PPHydrolase-like"/>
</dbReference>
<dbReference type="GO" id="GO:0005524">
    <property type="term" value="F:ATP binding"/>
    <property type="evidence" value="ECO:0007669"/>
    <property type="project" value="UniProtKB-KW"/>
</dbReference>
<dbReference type="GO" id="GO:0000105">
    <property type="term" value="P:L-histidine biosynthetic process"/>
    <property type="evidence" value="ECO:0007669"/>
    <property type="project" value="UniProtKB-UniRule"/>
</dbReference>
<keyword evidence="6 11" id="KW-0028">Amino-acid biosynthesis</keyword>
<dbReference type="PANTHER" id="PTHR42945:SF1">
    <property type="entry name" value="HISTIDINE BIOSYNTHESIS BIFUNCTIONAL PROTEIN HIS7"/>
    <property type="match status" value="1"/>
</dbReference>
<dbReference type="InterPro" id="IPR025745">
    <property type="entry name" value="Mrr-like_N_dom"/>
</dbReference>
<dbReference type="Pfam" id="PF01503">
    <property type="entry name" value="PRA-PH"/>
    <property type="match status" value="1"/>
</dbReference>
<evidence type="ECO:0000313" key="15">
    <source>
        <dbReference type="Proteomes" id="UP000681425"/>
    </source>
</evidence>
<evidence type="ECO:0000256" key="1">
    <source>
        <dbReference type="ARBA" id="ARBA00001460"/>
    </source>
</evidence>